<protein>
    <submittedName>
        <fullName evidence="2">Uncharacterized protein</fullName>
    </submittedName>
</protein>
<accession>A0A6A5TZW9</accession>
<evidence type="ECO:0000256" key="1">
    <source>
        <dbReference type="SAM" id="MobiDB-lite"/>
    </source>
</evidence>
<feature type="compositionally biased region" description="Polar residues" evidence="1">
    <location>
        <begin position="76"/>
        <end position="102"/>
    </location>
</feature>
<organism evidence="2 3">
    <name type="scientific">Byssothecium circinans</name>
    <dbReference type="NCBI Taxonomy" id="147558"/>
    <lineage>
        <taxon>Eukaryota</taxon>
        <taxon>Fungi</taxon>
        <taxon>Dikarya</taxon>
        <taxon>Ascomycota</taxon>
        <taxon>Pezizomycotina</taxon>
        <taxon>Dothideomycetes</taxon>
        <taxon>Pleosporomycetidae</taxon>
        <taxon>Pleosporales</taxon>
        <taxon>Massarineae</taxon>
        <taxon>Massarinaceae</taxon>
        <taxon>Byssothecium</taxon>
    </lineage>
</organism>
<proteinExistence type="predicted"/>
<gene>
    <name evidence="2" type="ORF">CC80DRAFT_25774</name>
</gene>
<reference evidence="2" key="1">
    <citation type="journal article" date="2020" name="Stud. Mycol.">
        <title>101 Dothideomycetes genomes: a test case for predicting lifestyles and emergence of pathogens.</title>
        <authorList>
            <person name="Haridas S."/>
            <person name="Albert R."/>
            <person name="Binder M."/>
            <person name="Bloem J."/>
            <person name="Labutti K."/>
            <person name="Salamov A."/>
            <person name="Andreopoulos B."/>
            <person name="Baker S."/>
            <person name="Barry K."/>
            <person name="Bills G."/>
            <person name="Bluhm B."/>
            <person name="Cannon C."/>
            <person name="Castanera R."/>
            <person name="Culley D."/>
            <person name="Daum C."/>
            <person name="Ezra D."/>
            <person name="Gonzalez J."/>
            <person name="Henrissat B."/>
            <person name="Kuo A."/>
            <person name="Liang C."/>
            <person name="Lipzen A."/>
            <person name="Lutzoni F."/>
            <person name="Magnuson J."/>
            <person name="Mondo S."/>
            <person name="Nolan M."/>
            <person name="Ohm R."/>
            <person name="Pangilinan J."/>
            <person name="Park H.-J."/>
            <person name="Ramirez L."/>
            <person name="Alfaro M."/>
            <person name="Sun H."/>
            <person name="Tritt A."/>
            <person name="Yoshinaga Y."/>
            <person name="Zwiers L.-H."/>
            <person name="Turgeon B."/>
            <person name="Goodwin S."/>
            <person name="Spatafora J."/>
            <person name="Crous P."/>
            <person name="Grigoriev I."/>
        </authorList>
    </citation>
    <scope>NUCLEOTIDE SEQUENCE</scope>
    <source>
        <strain evidence="2">CBS 675.92</strain>
    </source>
</reference>
<evidence type="ECO:0000313" key="2">
    <source>
        <dbReference type="EMBL" id="KAF1958165.1"/>
    </source>
</evidence>
<feature type="region of interest" description="Disordered" evidence="1">
    <location>
        <begin position="37"/>
        <end position="105"/>
    </location>
</feature>
<dbReference type="Proteomes" id="UP000800035">
    <property type="component" value="Unassembled WGS sequence"/>
</dbReference>
<sequence>MEVTAPIKGRIIITHQTNSINSSTKPYLSMTSRSLRVGVRSSSKSRIRARVRTPHHPPPRLHSVPFRQLAEAQNPHPDSQHPQAGAPSLSTSRSKPINASTFHDTKIRCSTTNSLTPTSLASSAAWMFTSPLRNGSEDFSLTSRATAPSAPSSKNCAYRQSWTTI</sequence>
<dbReference type="AlphaFoldDB" id="A0A6A5TZW9"/>
<dbReference type="EMBL" id="ML976987">
    <property type="protein sequence ID" value="KAF1958165.1"/>
    <property type="molecule type" value="Genomic_DNA"/>
</dbReference>
<keyword evidence="3" id="KW-1185">Reference proteome</keyword>
<name>A0A6A5TZW9_9PLEO</name>
<evidence type="ECO:0000313" key="3">
    <source>
        <dbReference type="Proteomes" id="UP000800035"/>
    </source>
</evidence>
<feature type="compositionally biased region" description="Basic residues" evidence="1">
    <location>
        <begin position="43"/>
        <end position="59"/>
    </location>
</feature>